<evidence type="ECO:0000256" key="5">
    <source>
        <dbReference type="ARBA" id="ARBA00023004"/>
    </source>
</evidence>
<dbReference type="PANTHER" id="PTHR43583:SF2">
    <property type="entry name" value="THIAZOLE BIOSYNTHESIS PROTEIN"/>
    <property type="match status" value="1"/>
</dbReference>
<dbReference type="Proteomes" id="UP001628192">
    <property type="component" value="Unassembled WGS sequence"/>
</dbReference>
<keyword evidence="4" id="KW-0479">Metal-binding</keyword>
<dbReference type="Pfam" id="PF04055">
    <property type="entry name" value="Radical_SAM"/>
    <property type="match status" value="1"/>
</dbReference>
<dbReference type="SFLD" id="SFLDG01060">
    <property type="entry name" value="BATS_domain_containing"/>
    <property type="match status" value="1"/>
</dbReference>
<dbReference type="CDD" id="cd01335">
    <property type="entry name" value="Radical_SAM"/>
    <property type="match status" value="1"/>
</dbReference>
<keyword evidence="3" id="KW-0949">S-adenosyl-L-methionine</keyword>
<reference evidence="8 9" key="1">
    <citation type="journal article" date="2025" name="Int. J. Syst. Evol. Microbiol.">
        <title>Desulfovibrio falkowii sp. nov., Porphyromonas miyakawae sp. nov., Mediterraneibacter flintii sp. nov. and Owariibacterium komagatae gen. nov., sp. nov., isolated from human faeces.</title>
        <authorList>
            <person name="Hamaguchi T."/>
            <person name="Ohara M."/>
            <person name="Hisatomi A."/>
            <person name="Sekiguchi K."/>
            <person name="Takeda J.I."/>
            <person name="Ueyama J."/>
            <person name="Ito M."/>
            <person name="Nishiwaki H."/>
            <person name="Ogi T."/>
            <person name="Hirayama M."/>
            <person name="Ohkuma M."/>
            <person name="Sakamoto M."/>
            <person name="Ohno K."/>
        </authorList>
    </citation>
    <scope>NUCLEOTIDE SEQUENCE [LARGE SCALE GENOMIC DNA]</scope>
    <source>
        <strain evidence="8 9">13CB8C</strain>
    </source>
</reference>
<comment type="caution">
    <text evidence="8">The sequence shown here is derived from an EMBL/GenBank/DDBJ whole genome shotgun (WGS) entry which is preliminary data.</text>
</comment>
<dbReference type="InterPro" id="IPR007197">
    <property type="entry name" value="rSAM"/>
</dbReference>
<accession>A0ABQ0E6I8</accession>
<dbReference type="SUPFAM" id="SSF102114">
    <property type="entry name" value="Radical SAM enzymes"/>
    <property type="match status" value="1"/>
</dbReference>
<dbReference type="SFLD" id="SFLDS00029">
    <property type="entry name" value="Radical_SAM"/>
    <property type="match status" value="1"/>
</dbReference>
<dbReference type="SMART" id="SM00876">
    <property type="entry name" value="BATS"/>
    <property type="match status" value="1"/>
</dbReference>
<keyword evidence="9" id="KW-1185">Reference proteome</keyword>
<evidence type="ECO:0000256" key="1">
    <source>
        <dbReference type="ARBA" id="ARBA00001966"/>
    </source>
</evidence>
<dbReference type="EMBL" id="BAAFSG010000001">
    <property type="protein sequence ID" value="GAB1253343.1"/>
    <property type="molecule type" value="Genomic_DNA"/>
</dbReference>
<dbReference type="PANTHER" id="PTHR43583">
    <property type="entry name" value="2-IMINOACETATE SYNTHASE"/>
    <property type="match status" value="1"/>
</dbReference>
<dbReference type="InterPro" id="IPR013785">
    <property type="entry name" value="Aldolase_TIM"/>
</dbReference>
<dbReference type="InterPro" id="IPR058240">
    <property type="entry name" value="rSAM_sf"/>
</dbReference>
<evidence type="ECO:0000256" key="4">
    <source>
        <dbReference type="ARBA" id="ARBA00022723"/>
    </source>
</evidence>
<evidence type="ECO:0000259" key="7">
    <source>
        <dbReference type="SMART" id="SM00876"/>
    </source>
</evidence>
<sequence length="480" mass="53066">MRERAAWARKGEDVENAADTKATWLDGEKIEKILASCSQENAAKVRDVLARGKELKGLSLQDVAVLMGISSPELTSELYLAAKAVKEEIYGNRIVLFAPLYISNLCSNECLYCAFRKSNRAVSRRALNMAEIAEETRVILRQGHKRVLMVAGESYPGSGIDYVLDAIDAIYDVREGESCIRRVNVNLAPLSVDDFRSLKEHSIGTFQLFQETYHRPTYRQMHLSGPKSDLDWRASSFDRAMLAGIDDVGMGLLYGLYDWRYETLALMQHIAHLEERFGVGCHTISVPRIEPAVGSDLASSPPHAVSDRDFLKLVAILRLAVPYTGIIMSTRESAAIRSLTLELGVSQISAGSRTNPGGYSEESQFEAAQFQLGDHRSLAEVVQDLGAHGFIPSFCTGCYRLGRTGKDFMDLAKPGLIKAKCAPNALSTFEEYLLDYATDEARLAGEGAIAATLSGMEERTRRVSEKLLDKVRSGQRDVYC</sequence>
<name>A0ABQ0E6I8_9BACT</name>
<gene>
    <name evidence="8" type="primary">hydG_2</name>
    <name evidence="8" type="ORF">Defa_08300</name>
</gene>
<dbReference type="SFLD" id="SFLDF00319">
    <property type="entry name" value="Fe_hydrogenase_maturase_(HydG"/>
    <property type="match status" value="1"/>
</dbReference>
<dbReference type="Gene3D" id="3.20.20.70">
    <property type="entry name" value="Aldolase class I"/>
    <property type="match status" value="1"/>
</dbReference>
<evidence type="ECO:0000313" key="8">
    <source>
        <dbReference type="EMBL" id="GAB1253343.1"/>
    </source>
</evidence>
<protein>
    <submittedName>
        <fullName evidence="8">[FeFe] hydrogenase H-cluster radical SAM maturase HydG</fullName>
    </submittedName>
</protein>
<keyword evidence="6" id="KW-0411">Iron-sulfur</keyword>
<evidence type="ECO:0000313" key="9">
    <source>
        <dbReference type="Proteomes" id="UP001628192"/>
    </source>
</evidence>
<dbReference type="SFLD" id="SFLDG01081">
    <property type="entry name" value="cleavage_of_the_Ca-Cb_bond_in"/>
    <property type="match status" value="1"/>
</dbReference>
<dbReference type="InterPro" id="IPR034428">
    <property type="entry name" value="ThiH/NoCL/HydG-like"/>
</dbReference>
<dbReference type="NCBIfam" id="TIGR03955">
    <property type="entry name" value="rSAM_HydG"/>
    <property type="match status" value="1"/>
</dbReference>
<organism evidence="8 9">
    <name type="scientific">Desulfovibrio falkowii</name>
    <dbReference type="NCBI Taxonomy" id="3136602"/>
    <lineage>
        <taxon>Bacteria</taxon>
        <taxon>Pseudomonadati</taxon>
        <taxon>Thermodesulfobacteriota</taxon>
        <taxon>Desulfovibrionia</taxon>
        <taxon>Desulfovibrionales</taxon>
        <taxon>Desulfovibrionaceae</taxon>
        <taxon>Desulfovibrio</taxon>
    </lineage>
</organism>
<keyword evidence="5" id="KW-0408">Iron</keyword>
<comment type="cofactor">
    <cofactor evidence="1">
        <name>[4Fe-4S] cluster</name>
        <dbReference type="ChEBI" id="CHEBI:49883"/>
    </cofactor>
</comment>
<dbReference type="InterPro" id="IPR024007">
    <property type="entry name" value="FeFe-hyd_mat_HydG"/>
</dbReference>
<feature type="domain" description="Biotin and thiamin synthesis-associated" evidence="7">
    <location>
        <begin position="285"/>
        <end position="392"/>
    </location>
</feature>
<keyword evidence="2" id="KW-0004">4Fe-4S</keyword>
<dbReference type="Pfam" id="PF06968">
    <property type="entry name" value="BATS"/>
    <property type="match status" value="1"/>
</dbReference>
<evidence type="ECO:0000256" key="6">
    <source>
        <dbReference type="ARBA" id="ARBA00023014"/>
    </source>
</evidence>
<evidence type="ECO:0000256" key="3">
    <source>
        <dbReference type="ARBA" id="ARBA00022691"/>
    </source>
</evidence>
<evidence type="ECO:0000256" key="2">
    <source>
        <dbReference type="ARBA" id="ARBA00022485"/>
    </source>
</evidence>
<dbReference type="InterPro" id="IPR010722">
    <property type="entry name" value="BATS_dom"/>
</dbReference>
<proteinExistence type="predicted"/>